<accession>A0ACD1IJX5</accession>
<sequence>MCFMENPAPVYFSKCKHTVDIPEESTPRMCPEAEQRSPPSWCPDPPKPTTKGSSTNRQYLCPFMILSVIRTWLYNAIWPPAATESDESKNIATLQIDTPNTCQINETEAGPSPHVQSLRAEGQDHNSQTSTGKVECTHIPGRSSNTLPSPVPHDPYLGLPVIGNGMTGIILKLGEDRAVKKAKQYQPGYLQNREDVEYMNQINQQTLDNEIQVFKRLGSHKGIISYFQTSQYGIELALAQDNLETYLETYPERDNSLKTSWIWSIINTFTHVHSCKVFVDDIALRNILVLDGQLKLSDFGQSILLPHGTDMTSANENDLNVQIEILHLGWVLYSIASWRVHKYYFFSPENPDLCWPEPDSFPNADYVLFGAIIKKCWRGEYTSMDDVRDEAHQLLTGDKNHPVRNLGDES</sequence>
<proteinExistence type="predicted"/>
<dbReference type="Proteomes" id="UP000249748">
    <property type="component" value="Unassembled WGS sequence"/>
</dbReference>
<name>A0ACD1IJX5_9EURO</name>
<reference evidence="1" key="1">
    <citation type="submission" date="2018-02" db="EMBL/GenBank/DDBJ databases">
        <title>The genomes of Aspergillus section Nigri reveals drivers in fungal speciation.</title>
        <authorList>
            <consortium name="DOE Joint Genome Institute"/>
            <person name="Vesth T.C."/>
            <person name="Nybo J."/>
            <person name="Theobald S."/>
            <person name="Brandl J."/>
            <person name="Frisvad J.C."/>
            <person name="Nielsen K.F."/>
            <person name="Lyhne E.K."/>
            <person name="Kogle M.E."/>
            <person name="Kuo A."/>
            <person name="Riley R."/>
            <person name="Clum A."/>
            <person name="Nolan M."/>
            <person name="Lipzen A."/>
            <person name="Salamov A."/>
            <person name="Henrissat B."/>
            <person name="Wiebenga A."/>
            <person name="De vries R.P."/>
            <person name="Grigoriev I.V."/>
            <person name="Mortensen U.H."/>
            <person name="Andersen M.R."/>
            <person name="Baker S.E."/>
        </authorList>
    </citation>
    <scope>NUCLEOTIDE SEQUENCE</scope>
    <source>
        <strain evidence="1">CBS 115574</strain>
    </source>
</reference>
<organism evidence="1 2">
    <name type="scientific">Aspergillus costaricaensis CBS 115574</name>
    <dbReference type="NCBI Taxonomy" id="1448317"/>
    <lineage>
        <taxon>Eukaryota</taxon>
        <taxon>Fungi</taxon>
        <taxon>Dikarya</taxon>
        <taxon>Ascomycota</taxon>
        <taxon>Pezizomycotina</taxon>
        <taxon>Eurotiomycetes</taxon>
        <taxon>Eurotiomycetidae</taxon>
        <taxon>Eurotiales</taxon>
        <taxon>Aspergillaceae</taxon>
        <taxon>Aspergillus</taxon>
        <taxon>Aspergillus subgen. Circumdati</taxon>
    </lineage>
</organism>
<protein>
    <submittedName>
        <fullName evidence="1">Uncharacterized protein</fullName>
    </submittedName>
</protein>
<dbReference type="EMBL" id="KZ824543">
    <property type="protein sequence ID" value="RAK90925.1"/>
    <property type="molecule type" value="Genomic_DNA"/>
</dbReference>
<evidence type="ECO:0000313" key="1">
    <source>
        <dbReference type="EMBL" id="RAK90925.1"/>
    </source>
</evidence>
<evidence type="ECO:0000313" key="2">
    <source>
        <dbReference type="Proteomes" id="UP000249748"/>
    </source>
</evidence>
<keyword evidence="2" id="KW-1185">Reference proteome</keyword>
<gene>
    <name evidence="1" type="ORF">BO79DRAFT_142424</name>
</gene>